<feature type="transmembrane region" description="Helical" evidence="2">
    <location>
        <begin position="1286"/>
        <end position="1308"/>
    </location>
</feature>
<dbReference type="STRING" id="312017.I7M4C3"/>
<keyword evidence="2" id="KW-0472">Membrane</keyword>
<name>I7M4C3_TETTS</name>
<keyword evidence="2" id="KW-1133">Transmembrane helix</keyword>
<dbReference type="Proteomes" id="UP000009168">
    <property type="component" value="Unassembled WGS sequence"/>
</dbReference>
<proteinExistence type="predicted"/>
<dbReference type="RefSeq" id="XP_001026454.3">
    <property type="nucleotide sequence ID" value="XM_001026454.3"/>
</dbReference>
<evidence type="ECO:0000313" key="4">
    <source>
        <dbReference type="EMBL" id="EAS06209.3"/>
    </source>
</evidence>
<feature type="domain" description="PKD/REJ-like" evidence="3">
    <location>
        <begin position="544"/>
        <end position="943"/>
    </location>
</feature>
<dbReference type="PANTHER" id="PTHR15332:SF175">
    <property type="entry name" value="PROPROTEIN CONVERTASE SUBTILISIN_KEXIN TYPE 5-LIKE"/>
    <property type="match status" value="1"/>
</dbReference>
<gene>
    <name evidence="4" type="ORF">TTHERM_00326910</name>
</gene>
<dbReference type="InterPro" id="IPR009030">
    <property type="entry name" value="Growth_fac_rcpt_cys_sf"/>
</dbReference>
<keyword evidence="5" id="KW-1185">Reference proteome</keyword>
<evidence type="ECO:0000259" key="3">
    <source>
        <dbReference type="Pfam" id="PF02010"/>
    </source>
</evidence>
<accession>I7M4C3</accession>
<sequence length="1719" mass="197896">MQEFTNSSWDNLLDFAIYGWFKIQLVSNIWGVGFHFTSNPANHWNDKTYFGDRLLTFYTMGYTLENHSYTLYSDQNQNNSPNIWLDTTFSSDDVNKWAFIYVSVGSTEQKFQSFYKLPSSNPIFLKSTQIITHQTSSIYRIYLGYSISNYAYFPGQICGLYILAGKGAYRETGFEQFYSLQSSDAQSCGFCQPGYYLQSYSCYQWCPNNYKLNLVQKTCDQCSTYTSDCQTCATTCRSCQFGNKDICLDCYETMTLSSGTCVCKNGIDNRNIFYQCSNDNVAVLQANLASDSPILTINFGVTLKNNILGCSQIFQTQTLGQLGTNPICSISKTNITITLSQDANITETQQISFLPNILSYQNNNNLIDTFYLLSFTQLRNNPFQMNYKYDELQNTCNDITFQLIPQNDANRGFNSIIWSIQTQPTLDSQTSQQVDMIVQTANNNINSNLIIPKYLIPPDTKVTATVQYFMRVNINGTLSFSTMYKKYKQIVIQTIQSAYSPIYRYMDLSFLFQLYIQICDQSGSFQLYEPYDIQISSKALPILNQSFSQTTLQSFQVSVKKYQIPFNTAFDLQLSAVLDNNKTITQQTSVNINPALSKLFVQIISGQDGLFNYKKDLNLTGIVRDLEIQDSSAPQGISLSWLCQSLISQSNGDRQCLDFRNNTVTLAQNSLSTVIPASTFTPYQTLQFSFVGQKDTRTSYSNMTAIIAEIDIPPLFVSIQDLSQLQQVNLNEDIFVTLQYGSNVSSDVITYAGAVLYNNIEVGFIKFDFYQVKFRIWDYFISVTQDNPVVQVRFTAYNPSYYMPSMTVKSFNINLPPANCLFTVSPTSGQALQTIFTLQMSGCTSSDNVLTYQFFYYQNNSEFKQEILIPNNILRRQIQDQSLINLMNTTLPSGNLTIMGQVMNSKLSVFNSTVQVKVDPFDQGEEQINNIIDQTIQSVNNQFIKQIVVNLCLVGEEISKNYPLYNLNSVNQRKPLLISQIINSTISLPNQSYLSTFSNKVISQLQFSLISKQDSQQQGVLNYINNTLQNQIVLMQDTSNKLLNNNNIVIQNLVDSFKMLNSTTQSISYSLLPSQMNISDQICGFLTNITLPNTGGIQLEGNLIQLNCQQITEKNLYQYVQEFVEIQSNTTNIYSISYSTYSQNPYNQTPEFINYTQQLVKFQPNITISQNPVIIPQIQNVNNMSNRRLLSVSNGSLNQNSTYIYKFQNVSKSQNKLTCLQKQTNSWSSSKCQMVNNTQMNGFYCYCKDKTPTTITDDLEQIIQNKNLQTAFSSQGFNNISNFKYFYKYAIFWTLSCVTLLSISLFFIGQRLDRKYLDQQSHRISPLIDIDQNLINTQNNVEANLSNKDAKITSRDENIALNQQKQQHLFQQENFDSIQQIKQNLKIEQKNQKHPSYKSPYFSSHVNQQYQLEKQEVLKQDNEMQLIDLDQQVYSKNIQQDQDQVQNEEFQNKLHDQQAEKQQQIDTLSSQSNQLQQQYELQLQKLQNQIGALETTTKLGAQTFLSLNIQQNNYYTTQNNIQLIDNKQGSLASNFQINNNEIIQKQQFSKESQNIQSINNAFNEQNQQNLKNDNSLEKNQKNGQEDQKEKILQQKNINGNQFKLAKKSFFKKLIIFHDFFNIFYTYDPKISRAIRFNIFYLRIIHSLCLTTIFDDSYNLDQKWTRSQLRQQPNFIIFVDSRNRFYRNSNYDVSCKTKHSPIFQSRVKQICYFKLFTQVI</sequence>
<reference evidence="5" key="1">
    <citation type="journal article" date="2006" name="PLoS Biol.">
        <title>Macronuclear genome sequence of the ciliate Tetrahymena thermophila, a model eukaryote.</title>
        <authorList>
            <person name="Eisen J.A."/>
            <person name="Coyne R.S."/>
            <person name="Wu M."/>
            <person name="Wu D."/>
            <person name="Thiagarajan M."/>
            <person name="Wortman J.R."/>
            <person name="Badger J.H."/>
            <person name="Ren Q."/>
            <person name="Amedeo P."/>
            <person name="Jones K.M."/>
            <person name="Tallon L.J."/>
            <person name="Delcher A.L."/>
            <person name="Salzberg S.L."/>
            <person name="Silva J.C."/>
            <person name="Haas B.J."/>
            <person name="Majoros W.H."/>
            <person name="Farzad M."/>
            <person name="Carlton J.M."/>
            <person name="Smith R.K. Jr."/>
            <person name="Garg J."/>
            <person name="Pearlman R.E."/>
            <person name="Karrer K.M."/>
            <person name="Sun L."/>
            <person name="Manning G."/>
            <person name="Elde N.C."/>
            <person name="Turkewitz A.P."/>
            <person name="Asai D.J."/>
            <person name="Wilkes D.E."/>
            <person name="Wang Y."/>
            <person name="Cai H."/>
            <person name="Collins K."/>
            <person name="Stewart B.A."/>
            <person name="Lee S.R."/>
            <person name="Wilamowska K."/>
            <person name="Weinberg Z."/>
            <person name="Ruzzo W.L."/>
            <person name="Wloga D."/>
            <person name="Gaertig J."/>
            <person name="Frankel J."/>
            <person name="Tsao C.-C."/>
            <person name="Gorovsky M.A."/>
            <person name="Keeling P.J."/>
            <person name="Waller R.F."/>
            <person name="Patron N.J."/>
            <person name="Cherry J.M."/>
            <person name="Stover N.A."/>
            <person name="Krieger C.J."/>
            <person name="del Toro C."/>
            <person name="Ryder H.F."/>
            <person name="Williamson S.C."/>
            <person name="Barbeau R.A."/>
            <person name="Hamilton E.P."/>
            <person name="Orias E."/>
        </authorList>
    </citation>
    <scope>NUCLEOTIDE SEQUENCE [LARGE SCALE GENOMIC DNA]</scope>
    <source>
        <strain evidence="5">SB210</strain>
    </source>
</reference>
<dbReference type="Pfam" id="PF02010">
    <property type="entry name" value="REJ"/>
    <property type="match status" value="1"/>
</dbReference>
<dbReference type="InterPro" id="IPR002859">
    <property type="entry name" value="PKD/REJ-like"/>
</dbReference>
<organism evidence="4 5">
    <name type="scientific">Tetrahymena thermophila (strain SB210)</name>
    <dbReference type="NCBI Taxonomy" id="312017"/>
    <lineage>
        <taxon>Eukaryota</taxon>
        <taxon>Sar</taxon>
        <taxon>Alveolata</taxon>
        <taxon>Ciliophora</taxon>
        <taxon>Intramacronucleata</taxon>
        <taxon>Oligohymenophorea</taxon>
        <taxon>Hymenostomatida</taxon>
        <taxon>Tetrahymenina</taxon>
        <taxon>Tetrahymenidae</taxon>
        <taxon>Tetrahymena</taxon>
    </lineage>
</organism>
<keyword evidence="2" id="KW-0812">Transmembrane</keyword>
<protein>
    <submittedName>
        <fullName evidence="4">REJ domain protein</fullName>
    </submittedName>
</protein>
<feature type="coiled-coil region" evidence="1">
    <location>
        <begin position="1447"/>
        <end position="1496"/>
    </location>
</feature>
<evidence type="ECO:0000256" key="1">
    <source>
        <dbReference type="SAM" id="Coils"/>
    </source>
</evidence>
<dbReference type="InParanoid" id="I7M4C3"/>
<dbReference type="GeneID" id="7833164"/>
<evidence type="ECO:0000313" key="5">
    <source>
        <dbReference type="Proteomes" id="UP000009168"/>
    </source>
</evidence>
<dbReference type="eggNOG" id="ENOG502SFP5">
    <property type="taxonomic scope" value="Eukaryota"/>
</dbReference>
<dbReference type="SUPFAM" id="SSF57184">
    <property type="entry name" value="Growth factor receptor domain"/>
    <property type="match status" value="1"/>
</dbReference>
<keyword evidence="1" id="KW-0175">Coiled coil</keyword>
<evidence type="ECO:0000256" key="2">
    <source>
        <dbReference type="SAM" id="Phobius"/>
    </source>
</evidence>
<dbReference type="KEGG" id="tet:TTHERM_00326910"/>
<dbReference type="EMBL" id="GG662299">
    <property type="protein sequence ID" value="EAS06209.3"/>
    <property type="molecule type" value="Genomic_DNA"/>
</dbReference>
<dbReference type="PANTHER" id="PTHR15332">
    <property type="entry name" value="PROPROTEIN CONVERTASE SUBTILISIN_KEXIN TYPE 5-LIKE"/>
    <property type="match status" value="1"/>
</dbReference>